<name>A0A7X6I8Y9_9BURK</name>
<proteinExistence type="predicted"/>
<dbReference type="PANTHER" id="PTHR48228:SF5">
    <property type="entry name" value="ALPHA-METHYLACYL-COA RACEMASE"/>
    <property type="match status" value="1"/>
</dbReference>
<dbReference type="Gene3D" id="3.40.50.10540">
    <property type="entry name" value="Crotonobetainyl-coa:carnitine coa-transferase, domain 1"/>
    <property type="match status" value="1"/>
</dbReference>
<organism evidence="1 2">
    <name type="scientific">Ramlibacter lithotrophicus</name>
    <dbReference type="NCBI Taxonomy" id="2606681"/>
    <lineage>
        <taxon>Bacteria</taxon>
        <taxon>Pseudomonadati</taxon>
        <taxon>Pseudomonadota</taxon>
        <taxon>Betaproteobacteria</taxon>
        <taxon>Burkholderiales</taxon>
        <taxon>Comamonadaceae</taxon>
        <taxon>Ramlibacter</taxon>
    </lineage>
</organism>
<dbReference type="SUPFAM" id="SSF89796">
    <property type="entry name" value="CoA-transferase family III (CaiB/BaiF)"/>
    <property type="match status" value="1"/>
</dbReference>
<reference evidence="1 2" key="1">
    <citation type="journal article" date="2020" name="Nature">
        <title>Bacterial chemolithoautotrophy via manganese oxidation.</title>
        <authorList>
            <person name="Yu H."/>
            <person name="Leadbetter J.R."/>
        </authorList>
    </citation>
    <scope>NUCLEOTIDE SEQUENCE [LARGE SCALE GENOMIC DNA]</scope>
    <source>
        <strain evidence="1 2">RBP-1</strain>
    </source>
</reference>
<evidence type="ECO:0000313" key="1">
    <source>
        <dbReference type="EMBL" id="NKE68875.1"/>
    </source>
</evidence>
<accession>A0A7X6I8Y9</accession>
<evidence type="ECO:0000313" key="2">
    <source>
        <dbReference type="Proteomes" id="UP000521868"/>
    </source>
</evidence>
<dbReference type="PANTHER" id="PTHR48228">
    <property type="entry name" value="SUCCINYL-COA--D-CITRAMALATE COA-TRANSFERASE"/>
    <property type="match status" value="1"/>
</dbReference>
<dbReference type="Proteomes" id="UP000521868">
    <property type="component" value="Unassembled WGS sequence"/>
</dbReference>
<dbReference type="InterPro" id="IPR044855">
    <property type="entry name" value="CoA-Trfase_III_dom3_sf"/>
</dbReference>
<dbReference type="Pfam" id="PF02515">
    <property type="entry name" value="CoA_transf_3"/>
    <property type="match status" value="1"/>
</dbReference>
<dbReference type="InterPro" id="IPR050509">
    <property type="entry name" value="CoA-transferase_III"/>
</dbReference>
<comment type="caution">
    <text evidence="1">The sequence shown here is derived from an EMBL/GenBank/DDBJ whole genome shotgun (WGS) entry which is preliminary data.</text>
</comment>
<dbReference type="InterPro" id="IPR003673">
    <property type="entry name" value="CoA-Trfase_fam_III"/>
</dbReference>
<sequence length="379" mass="40219">MGPLQGVKVIELGAIGPGPFCCMLLADMGADVIRIDRMVPADLGSPADPRFNLLNRNKRSAAIDLKSPEGIAAVRRLLANADVLVEGFRPGVTERLGLGPKDCETVNPRLVYGRMTGWGQDGPLAQAAGHDINYIALAGALGAIGTKDRPTVPLNLVGDYGGGAVFLALGIVAAVLESRTSGRGQVVDAAMVDGVSVLMTSLYATLARGAWRDGREQNMLDGAAPFYCVYETSDGKHVAVGSIEARFFKELLERTGIDPATVGAQHEQRNWPALRERLAAVFRTKTRDEWCALMEGSDVCFAPVLSPVEAREHPHLRARGSVVEFAGIVQPAPAPRFGRTRSELRSSPALPGAHTLEVLEQAGFSAAEIEALHASKAVG</sequence>
<dbReference type="InterPro" id="IPR023606">
    <property type="entry name" value="CoA-Trfase_III_dom_1_sf"/>
</dbReference>
<dbReference type="GO" id="GO:0016740">
    <property type="term" value="F:transferase activity"/>
    <property type="evidence" value="ECO:0007669"/>
    <property type="project" value="UniProtKB-KW"/>
</dbReference>
<dbReference type="RefSeq" id="WP_168110012.1">
    <property type="nucleotide sequence ID" value="NZ_VTOX01000013.1"/>
</dbReference>
<dbReference type="EMBL" id="VTOX01000013">
    <property type="protein sequence ID" value="NKE68875.1"/>
    <property type="molecule type" value="Genomic_DNA"/>
</dbReference>
<dbReference type="Gene3D" id="3.30.1540.10">
    <property type="entry name" value="formyl-coa transferase, domain 3"/>
    <property type="match status" value="1"/>
</dbReference>
<dbReference type="AlphaFoldDB" id="A0A7X6I8Y9"/>
<keyword evidence="2" id="KW-1185">Reference proteome</keyword>
<keyword evidence="1" id="KW-0808">Transferase</keyword>
<protein>
    <submittedName>
        <fullName evidence="1">CoA transferase</fullName>
    </submittedName>
</protein>
<gene>
    <name evidence="1" type="ORF">RAMLITH_23930</name>
</gene>